<gene>
    <name evidence="6" type="primary">nhaA</name>
    <name evidence="7" type="ORF">SAMN05444128_3529</name>
</gene>
<name>A0A1R3XR36_9BACT</name>
<keyword evidence="6" id="KW-0739">Sodium transport</keyword>
<evidence type="ECO:0000256" key="4">
    <source>
        <dbReference type="ARBA" id="ARBA00022989"/>
    </source>
</evidence>
<proteinExistence type="inferred from homology"/>
<feature type="transmembrane region" description="Helical" evidence="6">
    <location>
        <begin position="168"/>
        <end position="189"/>
    </location>
</feature>
<dbReference type="GO" id="GO:0015385">
    <property type="term" value="F:sodium:proton antiporter activity"/>
    <property type="evidence" value="ECO:0007669"/>
    <property type="project" value="UniProtKB-UniRule"/>
</dbReference>
<feature type="transmembrane region" description="Helical" evidence="6">
    <location>
        <begin position="302"/>
        <end position="324"/>
    </location>
</feature>
<dbReference type="AlphaFoldDB" id="A0A1R3XR36"/>
<reference evidence="8" key="1">
    <citation type="submission" date="2017-01" db="EMBL/GenBank/DDBJ databases">
        <authorList>
            <person name="Varghese N."/>
            <person name="Submissions S."/>
        </authorList>
    </citation>
    <scope>NUCLEOTIDE SEQUENCE [LARGE SCALE GENOMIC DNA]</scope>
    <source>
        <strain evidence="8">LP100</strain>
    </source>
</reference>
<dbReference type="InterPro" id="IPR004670">
    <property type="entry name" value="NhaA"/>
</dbReference>
<dbReference type="Proteomes" id="UP000187181">
    <property type="component" value="Unassembled WGS sequence"/>
</dbReference>
<keyword evidence="4 6" id="KW-1133">Transmembrane helix</keyword>
<dbReference type="Pfam" id="PF06965">
    <property type="entry name" value="Na_H_antiport_1"/>
    <property type="match status" value="1"/>
</dbReference>
<dbReference type="PANTHER" id="PTHR30341:SF0">
    <property type="entry name" value="NA(+)_H(+) ANTIPORTER NHAA"/>
    <property type="match status" value="1"/>
</dbReference>
<dbReference type="GO" id="GO:0006885">
    <property type="term" value="P:regulation of pH"/>
    <property type="evidence" value="ECO:0007669"/>
    <property type="project" value="UniProtKB-UniRule"/>
</dbReference>
<evidence type="ECO:0000313" key="7">
    <source>
        <dbReference type="EMBL" id="SIT94369.1"/>
    </source>
</evidence>
<keyword evidence="8" id="KW-1185">Reference proteome</keyword>
<feature type="transmembrane region" description="Helical" evidence="6">
    <location>
        <begin position="219"/>
        <end position="249"/>
    </location>
</feature>
<evidence type="ECO:0000256" key="1">
    <source>
        <dbReference type="ARBA" id="ARBA00004429"/>
    </source>
</evidence>
<evidence type="ECO:0000256" key="3">
    <source>
        <dbReference type="ARBA" id="ARBA00022692"/>
    </source>
</evidence>
<evidence type="ECO:0000256" key="5">
    <source>
        <dbReference type="ARBA" id="ARBA00023136"/>
    </source>
</evidence>
<dbReference type="STRING" id="1317125.SAMN05444128_3529"/>
<comment type="function">
    <text evidence="6">Na(+)/H(+) antiporter that extrudes sodium in exchange for external protons.</text>
</comment>
<dbReference type="NCBIfam" id="TIGR00773">
    <property type="entry name" value="NhaA"/>
    <property type="match status" value="1"/>
</dbReference>
<feature type="transmembrane region" description="Helical" evidence="6">
    <location>
        <begin position="111"/>
        <end position="130"/>
    </location>
</feature>
<comment type="similarity">
    <text evidence="6">Belongs to the NhaA Na(+)/H(+) (TC 2.A.33) antiporter family.</text>
</comment>
<protein>
    <recommendedName>
        <fullName evidence="6">Na(+)/H(+) antiporter NhaA</fullName>
    </recommendedName>
    <alternativeName>
        <fullName evidence="6">Sodium/proton antiporter NhaA</fullName>
    </alternativeName>
</protein>
<keyword evidence="6" id="KW-0915">Sodium</keyword>
<keyword evidence="3 6" id="KW-0812">Transmembrane</keyword>
<keyword evidence="6" id="KW-0406">Ion transport</keyword>
<dbReference type="NCBIfam" id="NF007112">
    <property type="entry name" value="PRK09561.1"/>
    <property type="match status" value="1"/>
</dbReference>
<keyword evidence="6" id="KW-0050">Antiport</keyword>
<evidence type="ECO:0000313" key="8">
    <source>
        <dbReference type="Proteomes" id="UP000187181"/>
    </source>
</evidence>
<sequence length="420" mass="45260">MPKMNFVVLDMLQRINLTPLRDFLKSGSAGGFILMACVVLSLLIANSPLGPGFERLLALQLGYESDALQLRYPILLWINDGLMAIFFLLVGLEIKRELVEGELSSFKQAALPVFAAIGGMLVPAAVYTLFNLGTATANGWGIPMATDIAFAIAVITLLGKRVPLSLKVFLTALAIVDDLGAIVVIAVFYTTEMHLNYLLYAAGVFALLIVFNRMGVKNIWLYLLPGVVIWYFIHHSGIHATIAGVLTALTLPTTPDEKESPLEKLEHALVKPVNFLIMPIFALANTNITFEASMLDGLTSTLGLGIIFGLLVGKPIGIVFFSWLSVKLGISSLPTGTKWLQFVGLGLLAGIGFTMSIFIALLSFSDPDFQTQAKFAILVASVIAGISGYLFLGRMGAKNELTEVPITRDVPVSQEGNPIA</sequence>
<dbReference type="Gene3D" id="1.20.1530.10">
    <property type="entry name" value="Na+/H+ antiporter like domain"/>
    <property type="match status" value="1"/>
</dbReference>
<comment type="subcellular location">
    <subcellularLocation>
        <location evidence="1">Cell inner membrane</location>
        <topology evidence="1">Multi-pass membrane protein</topology>
    </subcellularLocation>
    <subcellularLocation>
        <location evidence="6">Cell membrane</location>
        <topology evidence="6">Multi-pass membrane protein</topology>
    </subcellularLocation>
</comment>
<evidence type="ECO:0000256" key="2">
    <source>
        <dbReference type="ARBA" id="ARBA00022475"/>
    </source>
</evidence>
<dbReference type="NCBIfam" id="NF007111">
    <property type="entry name" value="PRK09560.1"/>
    <property type="match status" value="1"/>
</dbReference>
<feature type="transmembrane region" description="Helical" evidence="6">
    <location>
        <begin position="29"/>
        <end position="50"/>
    </location>
</feature>
<dbReference type="InterPro" id="IPR023171">
    <property type="entry name" value="Na/H_antiporter_dom_sf"/>
</dbReference>
<comment type="catalytic activity">
    <reaction evidence="6">
        <text>Na(+)(in) + 2 H(+)(out) = Na(+)(out) + 2 H(+)(in)</text>
        <dbReference type="Rhea" id="RHEA:29251"/>
        <dbReference type="ChEBI" id="CHEBI:15378"/>
        <dbReference type="ChEBI" id="CHEBI:29101"/>
    </reaction>
</comment>
<dbReference type="PANTHER" id="PTHR30341">
    <property type="entry name" value="SODIUM ION/PROTON ANTIPORTER NHAA-RELATED"/>
    <property type="match status" value="1"/>
</dbReference>
<organism evidence="7 8">
    <name type="scientific">Pontibacter indicus</name>
    <dbReference type="NCBI Taxonomy" id="1317125"/>
    <lineage>
        <taxon>Bacteria</taxon>
        <taxon>Pseudomonadati</taxon>
        <taxon>Bacteroidota</taxon>
        <taxon>Cytophagia</taxon>
        <taxon>Cytophagales</taxon>
        <taxon>Hymenobacteraceae</taxon>
        <taxon>Pontibacter</taxon>
    </lineage>
</organism>
<feature type="transmembrane region" description="Helical" evidence="6">
    <location>
        <begin position="375"/>
        <end position="392"/>
    </location>
</feature>
<feature type="transmembrane region" description="Helical" evidence="6">
    <location>
        <begin position="195"/>
        <end position="212"/>
    </location>
</feature>
<keyword evidence="6" id="KW-0813">Transport</keyword>
<accession>A0A1R3XR36</accession>
<keyword evidence="2 6" id="KW-1003">Cell membrane</keyword>
<evidence type="ECO:0000256" key="6">
    <source>
        <dbReference type="HAMAP-Rule" id="MF_01844"/>
    </source>
</evidence>
<dbReference type="GO" id="GO:0005886">
    <property type="term" value="C:plasma membrane"/>
    <property type="evidence" value="ECO:0007669"/>
    <property type="project" value="UniProtKB-SubCell"/>
</dbReference>
<feature type="transmembrane region" description="Helical" evidence="6">
    <location>
        <begin position="70"/>
        <end position="90"/>
    </location>
</feature>
<keyword evidence="5 6" id="KW-0472">Membrane</keyword>
<feature type="transmembrane region" description="Helical" evidence="6">
    <location>
        <begin position="142"/>
        <end position="159"/>
    </location>
</feature>
<feature type="transmembrane region" description="Helical" evidence="6">
    <location>
        <begin position="339"/>
        <end position="363"/>
    </location>
</feature>
<dbReference type="EMBL" id="FTPP01000004">
    <property type="protein sequence ID" value="SIT94369.1"/>
    <property type="molecule type" value="Genomic_DNA"/>
</dbReference>
<dbReference type="HAMAP" id="MF_01844">
    <property type="entry name" value="NhaA"/>
    <property type="match status" value="1"/>
</dbReference>